<keyword evidence="1" id="KW-0812">Transmembrane</keyword>
<evidence type="ECO:0000256" key="1">
    <source>
        <dbReference type="SAM" id="Phobius"/>
    </source>
</evidence>
<dbReference type="EMBL" id="JAMDHD010000049">
    <property type="protein sequence ID" value="MDD0988418.1"/>
    <property type="molecule type" value="Genomic_DNA"/>
</dbReference>
<organism evidence="2 3">
    <name type="scientific">Pseudomonas shahriarae</name>
    <dbReference type="NCBI Taxonomy" id="2745512"/>
    <lineage>
        <taxon>Bacteria</taxon>
        <taxon>Pseudomonadati</taxon>
        <taxon>Pseudomonadota</taxon>
        <taxon>Gammaproteobacteria</taxon>
        <taxon>Pseudomonadales</taxon>
        <taxon>Pseudomonadaceae</taxon>
        <taxon>Pseudomonas</taxon>
    </lineage>
</organism>
<name>A0ABT5NLQ7_9PSED</name>
<comment type="caution">
    <text evidence="2">The sequence shown here is derived from an EMBL/GenBank/DDBJ whole genome shotgun (WGS) entry which is preliminary data.</text>
</comment>
<dbReference type="Proteomes" id="UP001148189">
    <property type="component" value="Unassembled WGS sequence"/>
</dbReference>
<reference evidence="2" key="1">
    <citation type="submission" date="2022-05" db="EMBL/GenBank/DDBJ databases">
        <title>Novel Pseudomonas spp. Isolated from a Rainbow Trout Aquaculture Facility.</title>
        <authorList>
            <person name="Testerman T."/>
            <person name="Graf J."/>
        </authorList>
    </citation>
    <scope>NUCLEOTIDE SEQUENCE</scope>
    <source>
        <strain evidence="2">ID1050</strain>
    </source>
</reference>
<accession>A0ABT5NLQ7</accession>
<keyword evidence="1" id="KW-1133">Transmembrane helix</keyword>
<keyword evidence="1" id="KW-0472">Membrane</keyword>
<dbReference type="RefSeq" id="WP_273867725.1">
    <property type="nucleotide sequence ID" value="NZ_JAMDHD010000049.1"/>
</dbReference>
<keyword evidence="3" id="KW-1185">Reference proteome</keyword>
<gene>
    <name evidence="2" type="ORF">M5G21_26020</name>
</gene>
<proteinExistence type="predicted"/>
<protein>
    <submittedName>
        <fullName evidence="2">Uncharacterized protein</fullName>
    </submittedName>
</protein>
<feature type="transmembrane region" description="Helical" evidence="1">
    <location>
        <begin position="24"/>
        <end position="44"/>
    </location>
</feature>
<evidence type="ECO:0000313" key="2">
    <source>
        <dbReference type="EMBL" id="MDD0988418.1"/>
    </source>
</evidence>
<evidence type="ECO:0000313" key="3">
    <source>
        <dbReference type="Proteomes" id="UP001148189"/>
    </source>
</evidence>
<sequence length="229" mass="25315">MPHTTQSFSPAPSSSAEALLPQRAFRWIAALLGLWLAVGACYLYRQELAMKLGLWDAFAINAVNYSRFSDARDSEAVFQDQLLLVQQGYRSGALFVGPITIYSRQLLPIDSQMSYQMSFDLITVTDGTNDQGSETYAGVVFYDEDQNIIVQPESHMYGVAWKNRVLRATGRLTLRGVFSPTGLALNRIPANARYIKIAIDLNYADPRAAAILSNITFVPLPSVAPGENK</sequence>